<dbReference type="InterPro" id="IPR014756">
    <property type="entry name" value="Ig_E-set"/>
</dbReference>
<sequence>MIHHDGSALYVPDRAPVLGGTTDVYVRASTDAGVDRVWARWTFDREPRFVAATDARPLAARTGERWFRVRLPLRNPVSRYRFLLDGPGGYRWLTAAGVFPHDVGDDTDFRIVCGHAPPDWAADATVYLIFPDRFARSAAAADRQLPDWAVARDWDHPVSGDGPDRPREIYGGDLDGIADRLDHIASVGADTICLTPFFPAPANHRYCPTTFDRVDPLLGGDAALRRLADAAHSRGMRVIGDLTTNHTGDRHDWFRDALAGRHRDLYYFDDDLEFGYETWVSVRRMPKLNWTSAELRRRFLDGPDSVVRRWLEAGLDGWRIDVANTTGRRIAEDNTHEVARGILAAMTRSRPDALLLAENAHDATGDLDAGGWHGTMNYAGFTRPVWTWLTTEPLPFLGVPVGVPRLPATAMVATMRAFAARMSWRSLTTSWSLLDSHDTPRFRTLAGNSAGLVEVGVGLMATLPGTPMVYYGDEVGLSGTWPEDGRRTIPWHDRTRWDHRLLAVYTDLLALRRKQSALRHGGLRFLHVGTDRLAFLRETADERLLVLAARRPVSEPLRLPGIGAADNIYGGAPDLAPGDPLSGDGPTFQVWRLAD</sequence>
<organism evidence="4 5">
    <name type="scientific">Polymorphospora rubra</name>
    <dbReference type="NCBI Taxonomy" id="338584"/>
    <lineage>
        <taxon>Bacteria</taxon>
        <taxon>Bacillati</taxon>
        <taxon>Actinomycetota</taxon>
        <taxon>Actinomycetes</taxon>
        <taxon>Micromonosporales</taxon>
        <taxon>Micromonosporaceae</taxon>
        <taxon>Polymorphospora</taxon>
    </lineage>
</organism>
<dbReference type="InterPro" id="IPR006047">
    <property type="entry name" value="GH13_cat_dom"/>
</dbReference>
<evidence type="ECO:0000259" key="3">
    <source>
        <dbReference type="SMART" id="SM00642"/>
    </source>
</evidence>
<reference evidence="4" key="1">
    <citation type="submission" date="2020-08" db="EMBL/GenBank/DDBJ databases">
        <title>Whole genome shotgun sequence of Polymorphospora rubra NBRC 101157.</title>
        <authorList>
            <person name="Komaki H."/>
            <person name="Tamura T."/>
        </authorList>
    </citation>
    <scope>NUCLEOTIDE SEQUENCE</scope>
    <source>
        <strain evidence="4">NBRC 101157</strain>
    </source>
</reference>
<dbReference type="AlphaFoldDB" id="A0A810N3P1"/>
<keyword evidence="2" id="KW-0326">Glycosidase</keyword>
<accession>A0A810N3P1</accession>
<gene>
    <name evidence="4" type="ORF">Prubr_33490</name>
</gene>
<dbReference type="PANTHER" id="PTHR10357">
    <property type="entry name" value="ALPHA-AMYLASE FAMILY MEMBER"/>
    <property type="match status" value="1"/>
</dbReference>
<dbReference type="Proteomes" id="UP000680866">
    <property type="component" value="Chromosome"/>
</dbReference>
<dbReference type="EMBL" id="AP023359">
    <property type="protein sequence ID" value="BCJ66328.1"/>
    <property type="molecule type" value="Genomic_DNA"/>
</dbReference>
<dbReference type="SMART" id="SM00642">
    <property type="entry name" value="Aamy"/>
    <property type="match status" value="1"/>
</dbReference>
<dbReference type="GO" id="GO:0005975">
    <property type="term" value="P:carbohydrate metabolic process"/>
    <property type="evidence" value="ECO:0007669"/>
    <property type="project" value="InterPro"/>
</dbReference>
<dbReference type="InterPro" id="IPR017853">
    <property type="entry name" value="GH"/>
</dbReference>
<keyword evidence="5" id="KW-1185">Reference proteome</keyword>
<protein>
    <submittedName>
        <fullName evidence="4">Alpha-glycosidase</fullName>
    </submittedName>
</protein>
<dbReference type="KEGG" id="pry:Prubr_33490"/>
<proteinExistence type="predicted"/>
<dbReference type="Gene3D" id="3.20.20.80">
    <property type="entry name" value="Glycosidases"/>
    <property type="match status" value="1"/>
</dbReference>
<name>A0A810N3P1_9ACTN</name>
<evidence type="ECO:0000313" key="5">
    <source>
        <dbReference type="Proteomes" id="UP000680866"/>
    </source>
</evidence>
<dbReference type="CDD" id="cd02857">
    <property type="entry name" value="E_set_CDase_PDE_N"/>
    <property type="match status" value="1"/>
</dbReference>
<dbReference type="PANTHER" id="PTHR10357:SF210">
    <property type="entry name" value="MALTODEXTRIN GLUCOSIDASE"/>
    <property type="match status" value="1"/>
</dbReference>
<feature type="domain" description="Glycosyl hydrolase family 13 catalytic" evidence="3">
    <location>
        <begin position="128"/>
        <end position="512"/>
    </location>
</feature>
<dbReference type="RefSeq" id="WP_212826364.1">
    <property type="nucleotide sequence ID" value="NZ_AP023359.1"/>
</dbReference>
<dbReference type="SUPFAM" id="SSF51445">
    <property type="entry name" value="(Trans)glycosidases"/>
    <property type="match status" value="1"/>
</dbReference>
<evidence type="ECO:0000256" key="1">
    <source>
        <dbReference type="ARBA" id="ARBA00022801"/>
    </source>
</evidence>
<dbReference type="CDD" id="cd11338">
    <property type="entry name" value="AmyAc_CMD"/>
    <property type="match status" value="1"/>
</dbReference>
<dbReference type="Pfam" id="PF00128">
    <property type="entry name" value="Alpha-amylase"/>
    <property type="match status" value="1"/>
</dbReference>
<evidence type="ECO:0000256" key="2">
    <source>
        <dbReference type="ARBA" id="ARBA00023295"/>
    </source>
</evidence>
<evidence type="ECO:0000313" key="4">
    <source>
        <dbReference type="EMBL" id="BCJ66328.1"/>
    </source>
</evidence>
<dbReference type="InterPro" id="IPR004185">
    <property type="entry name" value="Glyco_hydro_13_lg-like_dom"/>
</dbReference>
<dbReference type="SUPFAM" id="SSF81296">
    <property type="entry name" value="E set domains"/>
    <property type="match status" value="1"/>
</dbReference>
<dbReference type="GO" id="GO:0004553">
    <property type="term" value="F:hydrolase activity, hydrolyzing O-glycosyl compounds"/>
    <property type="evidence" value="ECO:0007669"/>
    <property type="project" value="InterPro"/>
</dbReference>
<keyword evidence="1" id="KW-0378">Hydrolase</keyword>